<dbReference type="EMBL" id="PDCJ01000004">
    <property type="protein sequence ID" value="PEG29332.1"/>
    <property type="molecule type" value="Genomic_DNA"/>
</dbReference>
<dbReference type="InterPro" id="IPR018337">
    <property type="entry name" value="Cell_wall/Cho-bd_repeat"/>
</dbReference>
<name>A0A2A7MBV7_9CLOT</name>
<reference evidence="5 6" key="1">
    <citation type="submission" date="2017-10" db="EMBL/GenBank/DDBJ databases">
        <title>Effective Description of Clostridium neonatale sp. nov. linked to necrotizing enterocolitis in neonates and a clarification of species assignable to the genus Clostridium (Prazmowski 1880) emend. Lawson and Rainey 2016.</title>
        <authorList>
            <person name="Bernard K."/>
            <person name="Burdz T."/>
            <person name="Wiebe D."/>
            <person name="Balcewich B."/>
            <person name="Alfa M."/>
            <person name="Bernier A.-M."/>
        </authorList>
    </citation>
    <scope>NUCLEOTIDE SEQUENCE [LARGE SCALE GENOMIC DNA]</scope>
    <source>
        <strain evidence="5 6">LCDC99A005</strain>
    </source>
</reference>
<feature type="repeat" description="Cell wall-binding" evidence="2">
    <location>
        <begin position="268"/>
        <end position="287"/>
    </location>
</feature>
<dbReference type="PROSITE" id="PS51170">
    <property type="entry name" value="CW"/>
    <property type="match status" value="2"/>
</dbReference>
<dbReference type="STRING" id="137838.GCA_001458595_00845"/>
<dbReference type="Proteomes" id="UP000220840">
    <property type="component" value="Unassembled WGS sequence"/>
</dbReference>
<evidence type="ECO:0000313" key="6">
    <source>
        <dbReference type="Proteomes" id="UP000220840"/>
    </source>
</evidence>
<keyword evidence="3" id="KW-0732">Signal</keyword>
<dbReference type="SUPFAM" id="SSF69360">
    <property type="entry name" value="Cell wall binding repeat"/>
    <property type="match status" value="1"/>
</dbReference>
<dbReference type="Pfam" id="PF19127">
    <property type="entry name" value="Choline_bind_3"/>
    <property type="match status" value="1"/>
</dbReference>
<reference evidence="4" key="2">
    <citation type="submission" date="2022-10" db="EMBL/GenBank/DDBJ databases">
        <authorList>
            <person name="Aires J."/>
            <person name="Mesa V."/>
        </authorList>
    </citation>
    <scope>NUCLEOTIDE SEQUENCE</scope>
    <source>
        <strain evidence="4">Clostridium neonatale JD116</strain>
    </source>
</reference>
<evidence type="ECO:0000256" key="1">
    <source>
        <dbReference type="ARBA" id="ARBA00022737"/>
    </source>
</evidence>
<dbReference type="Gene3D" id="2.10.270.10">
    <property type="entry name" value="Cholin Binding"/>
    <property type="match status" value="1"/>
</dbReference>
<proteinExistence type="predicted"/>
<feature type="repeat" description="Cell wall-binding" evidence="2">
    <location>
        <begin position="248"/>
        <end position="267"/>
    </location>
</feature>
<feature type="signal peptide" evidence="3">
    <location>
        <begin position="1"/>
        <end position="26"/>
    </location>
</feature>
<feature type="chain" id="PRO_5012066165" evidence="3">
    <location>
        <begin position="27"/>
        <end position="326"/>
    </location>
</feature>
<dbReference type="Proteomes" id="UP001189143">
    <property type="component" value="Unassembled WGS sequence"/>
</dbReference>
<accession>A0A2A7MBV7</accession>
<keyword evidence="1" id="KW-0677">Repeat</keyword>
<evidence type="ECO:0000256" key="2">
    <source>
        <dbReference type="PROSITE-ProRule" id="PRU00591"/>
    </source>
</evidence>
<dbReference type="EMBL" id="CAMTCP010000231">
    <property type="protein sequence ID" value="CAI3605082.1"/>
    <property type="molecule type" value="Genomic_DNA"/>
</dbReference>
<dbReference type="OrthoDB" id="2029085at2"/>
<protein>
    <submittedName>
        <fullName evidence="5">Cold-shock protein</fullName>
    </submittedName>
</protein>
<dbReference type="Pfam" id="PF01473">
    <property type="entry name" value="Choline_bind_1"/>
    <property type="match status" value="2"/>
</dbReference>
<evidence type="ECO:0000256" key="3">
    <source>
        <dbReference type="SAM" id="SignalP"/>
    </source>
</evidence>
<dbReference type="AlphaFoldDB" id="A0A2A7MBV7"/>
<keyword evidence="6" id="KW-1185">Reference proteome</keyword>
<dbReference type="RefSeq" id="WP_058293779.1">
    <property type="nucleotide sequence ID" value="NZ_CAMRXC010000022.1"/>
</dbReference>
<evidence type="ECO:0000313" key="5">
    <source>
        <dbReference type="EMBL" id="PEG29332.1"/>
    </source>
</evidence>
<gene>
    <name evidence="4" type="ORF">CNEO2_340026</name>
    <name evidence="5" type="ORF">CQ394_18360</name>
</gene>
<sequence>MKIKKMTSMFMLGITAFSAIPQSAYAIDTKLESNMEASHRETYTQVYGQVANISEEGQILIKNSTNVNNEILLNVSEETVIVDAVTGTPASVKDIKLNEGIYTYIGQVMTLSLPPMTNAKVIIVNVPQDTKAPTYIKVEAIKKNNDGSTTVISEGRTYEATLNNNTKIFPYRTKNIVRIDDIQVGSNLLLWEDVNPDKMQTLELPQKMEVSKCMIMPQDAVETTEAMKKDGWMIENNKWYYIKDNDNCKGWIKDNNKWYYMDKNGVMQTGWVKDNNKWYYLNEDGSMKTGWLLNNGEYYYLKVNGEMVTNESIDGYYLGANGAWVK</sequence>
<organism evidence="5 6">
    <name type="scientific">Clostridium neonatale</name>
    <dbReference type="NCBI Taxonomy" id="137838"/>
    <lineage>
        <taxon>Bacteria</taxon>
        <taxon>Bacillati</taxon>
        <taxon>Bacillota</taxon>
        <taxon>Clostridia</taxon>
        <taxon>Eubacteriales</taxon>
        <taxon>Clostridiaceae</taxon>
        <taxon>Clostridium</taxon>
    </lineage>
</organism>
<evidence type="ECO:0000313" key="4">
    <source>
        <dbReference type="EMBL" id="CAI3605082.1"/>
    </source>
</evidence>
<comment type="caution">
    <text evidence="5">The sequence shown here is derived from an EMBL/GenBank/DDBJ whole genome shotgun (WGS) entry which is preliminary data.</text>
</comment>